<proteinExistence type="predicted"/>
<protein>
    <submittedName>
        <fullName evidence="2">HEXXH motif-containing putative peptide modification protein</fullName>
    </submittedName>
</protein>
<name>A0ABP9ILV3_9ACTN</name>
<sequence>MFPVVPERALLELARTEGGPDTLALLVRDQDTRRLLLLRAVLDAAEGAERSVCTAAQKARLREDWALLTEADRLPAADARGPERRPGRATPSGDRDALPGAWTTGVAADAGRGVRSDRAAPDALPGTPNDPVAAADWHGAPPDGAAAGAGPGSPSHRAAAGTMPGAPPDRAAGGADDALPGAGSPRLADDAPPGTWSPRAAADASTRAGAGASPSFADAWFGNPARARLFHPLTGPWARSCLRGLDAPPGAADGERARRLRRDLAHFSAIAAVVAAGAGIPFRTRLTARDGILALPSLGALHTARSGDVPVDVTCTDGRLVLRQADVPDVTVHLESGVGAWSGALAWTPAHALPGLTPAAPPLPLDDLDPYRELPDGPGHGNLRTPLALDDAERKRWLQAWSGTALALRSGGAQRLAEAGALLRCLVPLETPPDVGTGRGSCSATRREAFGALLSSTPPDAVTLAATLVHELQHAKLAALGDLVTLHRAGPAARYFAPWRADPRPYDGLLQGTYSHLAMAAFYQRRALAGGLPDRDWAWAQHARYRAQVGAALPALVGSPDLTVPGRRFVDEMAAAHERMAEHPAPRGHVARAQAYVASARALWAQRHASALPPSNG</sequence>
<comment type="caution">
    <text evidence="2">The sequence shown here is derived from an EMBL/GenBank/DDBJ whole genome shotgun (WGS) entry which is preliminary data.</text>
</comment>
<gene>
    <name evidence="2" type="ORF">GCM10023257_50860</name>
</gene>
<feature type="compositionally biased region" description="Basic and acidic residues" evidence="1">
    <location>
        <begin position="73"/>
        <end position="86"/>
    </location>
</feature>
<feature type="compositionally biased region" description="Low complexity" evidence="1">
    <location>
        <begin position="168"/>
        <end position="185"/>
    </location>
</feature>
<dbReference type="RefSeq" id="WP_226025266.1">
    <property type="nucleotide sequence ID" value="NZ_BAABIV010000021.1"/>
</dbReference>
<dbReference type="InterPro" id="IPR026337">
    <property type="entry name" value="AKG_HExxH"/>
</dbReference>
<dbReference type="Proteomes" id="UP001500610">
    <property type="component" value="Unassembled WGS sequence"/>
</dbReference>
<dbReference type="EMBL" id="BAABIV010000021">
    <property type="protein sequence ID" value="GAA5000532.1"/>
    <property type="molecule type" value="Genomic_DNA"/>
</dbReference>
<organism evidence="2 3">
    <name type="scientific">Streptomyces hyderabadensis</name>
    <dbReference type="NCBI Taxonomy" id="598549"/>
    <lineage>
        <taxon>Bacteria</taxon>
        <taxon>Bacillati</taxon>
        <taxon>Actinomycetota</taxon>
        <taxon>Actinomycetes</taxon>
        <taxon>Kitasatosporales</taxon>
        <taxon>Streptomycetaceae</taxon>
        <taxon>Streptomyces</taxon>
    </lineage>
</organism>
<keyword evidence="3" id="KW-1185">Reference proteome</keyword>
<feature type="compositionally biased region" description="Low complexity" evidence="1">
    <location>
        <begin position="199"/>
        <end position="209"/>
    </location>
</feature>
<evidence type="ECO:0000313" key="3">
    <source>
        <dbReference type="Proteomes" id="UP001500610"/>
    </source>
</evidence>
<evidence type="ECO:0000313" key="2">
    <source>
        <dbReference type="EMBL" id="GAA5000532.1"/>
    </source>
</evidence>
<accession>A0ABP9ILV3</accession>
<evidence type="ECO:0000256" key="1">
    <source>
        <dbReference type="SAM" id="MobiDB-lite"/>
    </source>
</evidence>
<feature type="compositionally biased region" description="Low complexity" evidence="1">
    <location>
        <begin position="133"/>
        <end position="161"/>
    </location>
</feature>
<dbReference type="NCBIfam" id="TIGR04267">
    <property type="entry name" value="mod_HExxH"/>
    <property type="match status" value="1"/>
</dbReference>
<reference evidence="3" key="1">
    <citation type="journal article" date="2019" name="Int. J. Syst. Evol. Microbiol.">
        <title>The Global Catalogue of Microorganisms (GCM) 10K type strain sequencing project: providing services to taxonomists for standard genome sequencing and annotation.</title>
        <authorList>
            <consortium name="The Broad Institute Genomics Platform"/>
            <consortium name="The Broad Institute Genome Sequencing Center for Infectious Disease"/>
            <person name="Wu L."/>
            <person name="Ma J."/>
        </authorList>
    </citation>
    <scope>NUCLEOTIDE SEQUENCE [LARGE SCALE GENOMIC DNA]</scope>
    <source>
        <strain evidence="3">JCM 17657</strain>
    </source>
</reference>
<feature type="region of interest" description="Disordered" evidence="1">
    <location>
        <begin position="73"/>
        <end position="209"/>
    </location>
</feature>